<keyword evidence="3 8" id="KW-0545">Nucleotide biosynthesis</keyword>
<dbReference type="PANTHER" id="PTHR10344:SF4">
    <property type="entry name" value="UMP-CMP KINASE 2, MITOCHONDRIAL"/>
    <property type="match status" value="1"/>
</dbReference>
<dbReference type="InterPro" id="IPR018094">
    <property type="entry name" value="Thymidylate_kinase"/>
</dbReference>
<dbReference type="InterPro" id="IPR039430">
    <property type="entry name" value="Thymidylate_kin-like_dom"/>
</dbReference>
<dbReference type="EMBL" id="MFLL01000027">
    <property type="protein sequence ID" value="OGG68802.1"/>
    <property type="molecule type" value="Genomic_DNA"/>
</dbReference>
<dbReference type="GO" id="GO:0005829">
    <property type="term" value="C:cytosol"/>
    <property type="evidence" value="ECO:0007669"/>
    <property type="project" value="TreeGrafter"/>
</dbReference>
<dbReference type="AlphaFoldDB" id="A0A1F6E6I1"/>
<dbReference type="GO" id="GO:0006233">
    <property type="term" value="P:dTDP biosynthetic process"/>
    <property type="evidence" value="ECO:0007669"/>
    <property type="project" value="InterPro"/>
</dbReference>
<dbReference type="HAMAP" id="MF_00165">
    <property type="entry name" value="Thymidylate_kinase"/>
    <property type="match status" value="1"/>
</dbReference>
<keyword evidence="2 8" id="KW-0808">Transferase</keyword>
<dbReference type="CDD" id="cd01672">
    <property type="entry name" value="TMPK"/>
    <property type="match status" value="1"/>
</dbReference>
<comment type="function">
    <text evidence="8">Phosphorylation of dTMP to form dTDP in both de novo and salvage pathways of dTTP synthesis.</text>
</comment>
<dbReference type="NCBIfam" id="TIGR00041">
    <property type="entry name" value="DTMP_kinase"/>
    <property type="match status" value="1"/>
</dbReference>
<comment type="catalytic activity">
    <reaction evidence="7 8">
        <text>dTMP + ATP = dTDP + ADP</text>
        <dbReference type="Rhea" id="RHEA:13517"/>
        <dbReference type="ChEBI" id="CHEBI:30616"/>
        <dbReference type="ChEBI" id="CHEBI:58369"/>
        <dbReference type="ChEBI" id="CHEBI:63528"/>
        <dbReference type="ChEBI" id="CHEBI:456216"/>
        <dbReference type="EC" id="2.7.4.9"/>
    </reaction>
</comment>
<evidence type="ECO:0000313" key="11">
    <source>
        <dbReference type="Proteomes" id="UP000176914"/>
    </source>
</evidence>
<protein>
    <recommendedName>
        <fullName evidence="8">Thymidylate kinase</fullName>
        <ecNumber evidence="8">2.7.4.9</ecNumber>
    </recommendedName>
    <alternativeName>
        <fullName evidence="8">dTMP kinase</fullName>
    </alternativeName>
</protein>
<dbReference type="GO" id="GO:0004798">
    <property type="term" value="F:dTMP kinase activity"/>
    <property type="evidence" value="ECO:0007669"/>
    <property type="project" value="UniProtKB-UniRule"/>
</dbReference>
<feature type="binding site" evidence="8">
    <location>
        <begin position="11"/>
        <end position="18"/>
    </location>
    <ligand>
        <name>ATP</name>
        <dbReference type="ChEBI" id="CHEBI:30616"/>
    </ligand>
</feature>
<dbReference type="SUPFAM" id="SSF52540">
    <property type="entry name" value="P-loop containing nucleoside triphosphate hydrolases"/>
    <property type="match status" value="1"/>
</dbReference>
<accession>A0A1F6E6I1</accession>
<keyword evidence="6 8" id="KW-0067">ATP-binding</keyword>
<feature type="domain" description="Thymidylate kinase-like" evidence="9">
    <location>
        <begin position="9"/>
        <end position="193"/>
    </location>
</feature>
<dbReference type="Pfam" id="PF02223">
    <property type="entry name" value="Thymidylate_kin"/>
    <property type="match status" value="1"/>
</dbReference>
<sequence>MKKRIFIVIDGVDGSGKSTQMRLLKKRLGKRAVFTFDPGGTKIGIRLRGMLLGKGKKPSPLTVFYMFLAARASIVQEIIEPALKAGKLVVCDRFDTSTYTYQMRAGKHPEYKKAIESFTDATKGVRPDAYIILDLNPAEARRRIVGDGNMDVYESKPLSFYRDVRRGMKAFKPRGSKKYVVDASGSRYEVHERVWAIVSRFVK</sequence>
<dbReference type="InterPro" id="IPR027417">
    <property type="entry name" value="P-loop_NTPase"/>
</dbReference>
<dbReference type="PANTHER" id="PTHR10344">
    <property type="entry name" value="THYMIDYLATE KINASE"/>
    <property type="match status" value="1"/>
</dbReference>
<name>A0A1F6E6I1_9BACT</name>
<keyword evidence="4 8" id="KW-0547">Nucleotide-binding</keyword>
<evidence type="ECO:0000256" key="6">
    <source>
        <dbReference type="ARBA" id="ARBA00022840"/>
    </source>
</evidence>
<evidence type="ECO:0000256" key="4">
    <source>
        <dbReference type="ARBA" id="ARBA00022741"/>
    </source>
</evidence>
<dbReference type="GO" id="GO:0006227">
    <property type="term" value="P:dUDP biosynthetic process"/>
    <property type="evidence" value="ECO:0007669"/>
    <property type="project" value="TreeGrafter"/>
</dbReference>
<dbReference type="Gene3D" id="3.40.50.300">
    <property type="entry name" value="P-loop containing nucleotide triphosphate hydrolases"/>
    <property type="match status" value="1"/>
</dbReference>
<evidence type="ECO:0000256" key="8">
    <source>
        <dbReference type="HAMAP-Rule" id="MF_00165"/>
    </source>
</evidence>
<gene>
    <name evidence="8" type="primary">tmk</name>
    <name evidence="10" type="ORF">A3C20_00325</name>
</gene>
<evidence type="ECO:0000256" key="1">
    <source>
        <dbReference type="ARBA" id="ARBA00009776"/>
    </source>
</evidence>
<dbReference type="EC" id="2.7.4.9" evidence="8"/>
<reference evidence="10 11" key="1">
    <citation type="journal article" date="2016" name="Nat. Commun.">
        <title>Thousands of microbial genomes shed light on interconnected biogeochemical processes in an aquifer system.</title>
        <authorList>
            <person name="Anantharaman K."/>
            <person name="Brown C.T."/>
            <person name="Hug L.A."/>
            <person name="Sharon I."/>
            <person name="Castelle C.J."/>
            <person name="Probst A.J."/>
            <person name="Thomas B.C."/>
            <person name="Singh A."/>
            <person name="Wilkins M.J."/>
            <person name="Karaoz U."/>
            <person name="Brodie E.L."/>
            <person name="Williams K.H."/>
            <person name="Hubbard S.S."/>
            <person name="Banfield J.F."/>
        </authorList>
    </citation>
    <scope>NUCLEOTIDE SEQUENCE [LARGE SCALE GENOMIC DNA]</scope>
</reference>
<evidence type="ECO:0000256" key="5">
    <source>
        <dbReference type="ARBA" id="ARBA00022777"/>
    </source>
</evidence>
<evidence type="ECO:0000256" key="2">
    <source>
        <dbReference type="ARBA" id="ARBA00022679"/>
    </source>
</evidence>
<evidence type="ECO:0000313" key="10">
    <source>
        <dbReference type="EMBL" id="OGG68802.1"/>
    </source>
</evidence>
<keyword evidence="5 8" id="KW-0418">Kinase</keyword>
<proteinExistence type="inferred from homology"/>
<comment type="caution">
    <text evidence="10">The sequence shown here is derived from an EMBL/GenBank/DDBJ whole genome shotgun (WGS) entry which is preliminary data.</text>
</comment>
<organism evidence="10 11">
    <name type="scientific">Candidatus Kaiserbacteria bacterium RIFCSPHIGHO2_02_FULL_55_25</name>
    <dbReference type="NCBI Taxonomy" id="1798498"/>
    <lineage>
        <taxon>Bacteria</taxon>
        <taxon>Candidatus Kaiseribacteriota</taxon>
    </lineage>
</organism>
<dbReference type="GO" id="GO:0006235">
    <property type="term" value="P:dTTP biosynthetic process"/>
    <property type="evidence" value="ECO:0007669"/>
    <property type="project" value="UniProtKB-UniRule"/>
</dbReference>
<evidence type="ECO:0000256" key="7">
    <source>
        <dbReference type="ARBA" id="ARBA00048743"/>
    </source>
</evidence>
<evidence type="ECO:0000256" key="3">
    <source>
        <dbReference type="ARBA" id="ARBA00022727"/>
    </source>
</evidence>
<evidence type="ECO:0000259" key="9">
    <source>
        <dbReference type="Pfam" id="PF02223"/>
    </source>
</evidence>
<comment type="similarity">
    <text evidence="1 8">Belongs to the thymidylate kinase family.</text>
</comment>
<dbReference type="Proteomes" id="UP000176914">
    <property type="component" value="Unassembled WGS sequence"/>
</dbReference>
<dbReference type="GO" id="GO:0005524">
    <property type="term" value="F:ATP binding"/>
    <property type="evidence" value="ECO:0007669"/>
    <property type="project" value="UniProtKB-UniRule"/>
</dbReference>